<dbReference type="Pfam" id="PF14221">
    <property type="entry name" value="DUF4330"/>
    <property type="match status" value="1"/>
</dbReference>
<organism evidence="2 3">
    <name type="scientific">Faecousia intestinalis</name>
    <dbReference type="NCBI Taxonomy" id="3133167"/>
    <lineage>
        <taxon>Bacteria</taxon>
        <taxon>Bacillati</taxon>
        <taxon>Bacillota</taxon>
        <taxon>Clostridia</taxon>
        <taxon>Eubacteriales</taxon>
        <taxon>Oscillospiraceae</taxon>
        <taxon>Faecousia</taxon>
    </lineage>
</organism>
<dbReference type="RefSeq" id="WP_349134972.1">
    <property type="nucleotide sequence ID" value="NZ_JBBMFF010000142.1"/>
</dbReference>
<keyword evidence="1" id="KW-1133">Transmembrane helix</keyword>
<proteinExistence type="predicted"/>
<keyword evidence="3" id="KW-1185">Reference proteome</keyword>
<dbReference type="EMBL" id="JBBMFF010000142">
    <property type="protein sequence ID" value="MEQ2510268.1"/>
    <property type="molecule type" value="Genomic_DNA"/>
</dbReference>
<protein>
    <submittedName>
        <fullName evidence="2">DUF4330 domain-containing protein</fullName>
    </submittedName>
</protein>
<dbReference type="Proteomes" id="UP001491552">
    <property type="component" value="Unassembled WGS sequence"/>
</dbReference>
<dbReference type="InterPro" id="IPR025480">
    <property type="entry name" value="DUF4330"/>
</dbReference>
<comment type="caution">
    <text evidence="2">The sequence shown here is derived from an EMBL/GenBank/DDBJ whole genome shotgun (WGS) entry which is preliminary data.</text>
</comment>
<keyword evidence="1" id="KW-0472">Membrane</keyword>
<evidence type="ECO:0000256" key="1">
    <source>
        <dbReference type="SAM" id="Phobius"/>
    </source>
</evidence>
<keyword evidence="1" id="KW-0812">Transmembrane</keyword>
<feature type="transmembrane region" description="Helical" evidence="1">
    <location>
        <begin position="12"/>
        <end position="33"/>
    </location>
</feature>
<reference evidence="2 3" key="1">
    <citation type="submission" date="2024-03" db="EMBL/GenBank/DDBJ databases">
        <title>Human intestinal bacterial collection.</title>
        <authorList>
            <person name="Pauvert C."/>
            <person name="Hitch T.C.A."/>
            <person name="Clavel T."/>
        </authorList>
    </citation>
    <scope>NUCLEOTIDE SEQUENCE [LARGE SCALE GENOMIC DNA]</scope>
    <source>
        <strain evidence="2 3">CLA-AA-H192</strain>
    </source>
</reference>
<sequence length="177" mass="19075">MKIVKNGRLFGKLNIVDVLILLVVIAAVAFLAVRMVGGSGGETIAADEPSAQANLRYTVLCEDMPLMQAENAVTAVTAEDYELKLDDDSTLKVSPNQIFNSNKFQDAQITSAEILPQDDSADGQRVTVRFVIEAAAKNTVGSFVVGTQEVRIGRDYIVKTVDIEMLGTVSAMEKLHG</sequence>
<evidence type="ECO:0000313" key="2">
    <source>
        <dbReference type="EMBL" id="MEQ2510268.1"/>
    </source>
</evidence>
<name>A0ABV1G4C4_9FIRM</name>
<evidence type="ECO:0000313" key="3">
    <source>
        <dbReference type="Proteomes" id="UP001491552"/>
    </source>
</evidence>
<gene>
    <name evidence="2" type="ORF">WMO66_03225</name>
</gene>
<accession>A0ABV1G4C4</accession>